<dbReference type="PANTHER" id="PTHR22993">
    <property type="entry name" value="FORMAMIDOPYRIMIDINE-DNA GLYCOSYLASE"/>
    <property type="match status" value="1"/>
</dbReference>
<comment type="subunit">
    <text evidence="17">Binds EP300.</text>
</comment>
<dbReference type="EC" id="4.2.99.18" evidence="2"/>
<evidence type="ECO:0000313" key="23">
    <source>
        <dbReference type="Proteomes" id="UP000189705"/>
    </source>
</evidence>
<reference evidence="24" key="1">
    <citation type="submission" date="2025-08" db="UniProtKB">
        <authorList>
            <consortium name="RefSeq"/>
        </authorList>
    </citation>
    <scope>IDENTIFICATION</scope>
</reference>
<evidence type="ECO:0000256" key="1">
    <source>
        <dbReference type="ARBA" id="ARBA00004123"/>
    </source>
</evidence>
<dbReference type="FunFam" id="1.10.8.50:FF:000010">
    <property type="entry name" value="endonuclease 8-like 2"/>
    <property type="match status" value="1"/>
</dbReference>
<keyword evidence="8" id="KW-0862">Zinc</keyword>
<keyword evidence="15" id="KW-0326">Glycosidase</keyword>
<evidence type="ECO:0000256" key="19">
    <source>
        <dbReference type="ARBA" id="ARBA00076845"/>
    </source>
</evidence>
<evidence type="ECO:0000256" key="3">
    <source>
        <dbReference type="ARBA" id="ARBA00022553"/>
    </source>
</evidence>
<evidence type="ECO:0000256" key="8">
    <source>
        <dbReference type="ARBA" id="ARBA00022833"/>
    </source>
</evidence>
<protein>
    <recommendedName>
        <fullName evidence="18">Endonuclease 8-like 2</fullName>
        <ecNumber evidence="2">4.2.99.18</ecNumber>
    </recommendedName>
    <alternativeName>
        <fullName evidence="20">DNA glycosylase/AP lyase Neil2</fullName>
    </alternativeName>
    <alternativeName>
        <fullName evidence="19">DNA-(apurinic or apyrimidinic site) lyase Neil2</fullName>
    </alternativeName>
    <alternativeName>
        <fullName evidence="22">Endonuclease VIII-like 2</fullName>
    </alternativeName>
    <alternativeName>
        <fullName evidence="21">Nei-like protein 2</fullName>
    </alternativeName>
</protein>
<keyword evidence="6" id="KW-0863">Zinc-finger</keyword>
<keyword evidence="5" id="KW-0227">DNA damage</keyword>
<evidence type="ECO:0000256" key="20">
    <source>
        <dbReference type="ARBA" id="ARBA00081875"/>
    </source>
</evidence>
<evidence type="ECO:0000256" key="17">
    <source>
        <dbReference type="ARBA" id="ARBA00062783"/>
    </source>
</evidence>
<dbReference type="GO" id="GO:0003677">
    <property type="term" value="F:DNA binding"/>
    <property type="evidence" value="ECO:0007669"/>
    <property type="project" value="UniProtKB-KW"/>
</dbReference>
<dbReference type="Proteomes" id="UP000189705">
    <property type="component" value="Unplaced"/>
</dbReference>
<keyword evidence="10" id="KW-0238">DNA-binding</keyword>
<dbReference type="GO" id="GO:0016798">
    <property type="term" value="F:hydrolase activity, acting on glycosyl bonds"/>
    <property type="evidence" value="ECO:0007669"/>
    <property type="project" value="UniProtKB-KW"/>
</dbReference>
<dbReference type="GO" id="GO:0140078">
    <property type="term" value="F:class I DNA-(apurinic or apyrimidinic site) endonuclease activity"/>
    <property type="evidence" value="ECO:0007669"/>
    <property type="project" value="UniProtKB-EC"/>
</dbReference>
<evidence type="ECO:0000256" key="5">
    <source>
        <dbReference type="ARBA" id="ARBA00022763"/>
    </source>
</evidence>
<evidence type="ECO:0000313" key="24">
    <source>
        <dbReference type="RefSeq" id="XP_025071489.1"/>
    </source>
</evidence>
<organism evidence="23 24">
    <name type="scientific">Alligator sinensis</name>
    <name type="common">Chinese alligator</name>
    <dbReference type="NCBI Taxonomy" id="38654"/>
    <lineage>
        <taxon>Eukaryota</taxon>
        <taxon>Metazoa</taxon>
        <taxon>Chordata</taxon>
        <taxon>Craniata</taxon>
        <taxon>Vertebrata</taxon>
        <taxon>Euteleostomi</taxon>
        <taxon>Archelosauria</taxon>
        <taxon>Archosauria</taxon>
        <taxon>Crocodylia</taxon>
        <taxon>Alligatoridae</taxon>
        <taxon>Alligatorinae</taxon>
        <taxon>Alligator</taxon>
    </lineage>
</organism>
<keyword evidence="9" id="KW-0007">Acetylation</keyword>
<evidence type="ECO:0000256" key="16">
    <source>
        <dbReference type="ARBA" id="ARBA00056755"/>
    </source>
</evidence>
<keyword evidence="12" id="KW-0456">Lyase</keyword>
<dbReference type="PANTHER" id="PTHR22993:SF29">
    <property type="entry name" value="ENDONUCLEASE 8-LIKE 2"/>
    <property type="match status" value="1"/>
</dbReference>
<evidence type="ECO:0000256" key="14">
    <source>
        <dbReference type="ARBA" id="ARBA00023268"/>
    </source>
</evidence>
<evidence type="ECO:0000256" key="18">
    <source>
        <dbReference type="ARBA" id="ARBA00073167"/>
    </source>
</evidence>
<keyword evidence="3" id="KW-0597">Phosphoprotein</keyword>
<keyword evidence="11" id="KW-0234">DNA repair</keyword>
<dbReference type="Gene3D" id="1.10.8.50">
    <property type="match status" value="1"/>
</dbReference>
<keyword evidence="13" id="KW-0539">Nucleus</keyword>
<dbReference type="GO" id="GO:0006281">
    <property type="term" value="P:DNA repair"/>
    <property type="evidence" value="ECO:0007669"/>
    <property type="project" value="UniProtKB-KW"/>
</dbReference>
<keyword evidence="4" id="KW-0479">Metal-binding</keyword>
<dbReference type="GO" id="GO:0008270">
    <property type="term" value="F:zinc ion binding"/>
    <property type="evidence" value="ECO:0007669"/>
    <property type="project" value="UniProtKB-KW"/>
</dbReference>
<evidence type="ECO:0000256" key="4">
    <source>
        <dbReference type="ARBA" id="ARBA00022723"/>
    </source>
</evidence>
<evidence type="ECO:0000256" key="22">
    <source>
        <dbReference type="ARBA" id="ARBA00083340"/>
    </source>
</evidence>
<sequence>MCSAEQQGCGGKVHPRCLPFLRERTPDETEVGEGYHLLAVTGGFLIFYNCRIHWHPSLTAKPTIDILSAEIHQAQALQTRCRLVSVCYTLLDWRYFWGLGSIMTNEILYLAKIHPLSQGSLLAPSDLDALLHHAIQFSTHWLHKKLHGKGLHPLIYQKEQCPLGHMVRKGTPGPLHYLQRLTWWCPQCQPHMPAESKGHPPMHTTTSSIL</sequence>
<evidence type="ECO:0000256" key="12">
    <source>
        <dbReference type="ARBA" id="ARBA00023239"/>
    </source>
</evidence>
<keyword evidence="23" id="KW-1185">Reference proteome</keyword>
<keyword evidence="7" id="KW-0378">Hydrolase</keyword>
<dbReference type="GO" id="GO:0005634">
    <property type="term" value="C:nucleus"/>
    <property type="evidence" value="ECO:0007669"/>
    <property type="project" value="UniProtKB-SubCell"/>
</dbReference>
<evidence type="ECO:0000256" key="9">
    <source>
        <dbReference type="ARBA" id="ARBA00022990"/>
    </source>
</evidence>
<evidence type="ECO:0000256" key="13">
    <source>
        <dbReference type="ARBA" id="ARBA00023242"/>
    </source>
</evidence>
<evidence type="ECO:0000256" key="6">
    <source>
        <dbReference type="ARBA" id="ARBA00022771"/>
    </source>
</evidence>
<dbReference type="InParanoid" id="A0A3Q0HHR6"/>
<evidence type="ECO:0000256" key="15">
    <source>
        <dbReference type="ARBA" id="ARBA00023295"/>
    </source>
</evidence>
<dbReference type="KEGG" id="asn:112551923"/>
<comment type="function">
    <text evidence="16">Involved in base excision repair of DNA damaged by oxidation or by mutagenic agents. Has DNA glycosylase activity towards 5-hydroxyuracil and other oxidized derivatives of cytosine with a preference for mismatched double-stranded DNA (DNA bubbles). Has low or no DNA glycosylase activity towards thymine glycol, 2-hydroxyadenine, hypoxanthine and 8-oxoguanine. Has AP (apurinic/apyrimidinic) lyase activity and introduces nicks in the DNA strand. Cleaves the DNA backbone by beta-delta elimination to generate a single-strand break at the site of the removed base with both 3'- and 5'-phosphates.</text>
</comment>
<evidence type="ECO:0000256" key="21">
    <source>
        <dbReference type="ARBA" id="ARBA00082923"/>
    </source>
</evidence>
<evidence type="ECO:0000256" key="10">
    <source>
        <dbReference type="ARBA" id="ARBA00023125"/>
    </source>
</evidence>
<evidence type="ECO:0000256" key="7">
    <source>
        <dbReference type="ARBA" id="ARBA00022801"/>
    </source>
</evidence>
<proteinExistence type="predicted"/>
<name>A0A3Q0HHR6_ALLSI</name>
<dbReference type="RefSeq" id="XP_025071489.1">
    <property type="nucleotide sequence ID" value="XM_025215704.1"/>
</dbReference>
<dbReference type="AlphaFoldDB" id="A0A3Q0HHR6"/>
<keyword evidence="14" id="KW-0511">Multifunctional enzyme</keyword>
<dbReference type="GeneID" id="112551923"/>
<evidence type="ECO:0000256" key="2">
    <source>
        <dbReference type="ARBA" id="ARBA00012720"/>
    </source>
</evidence>
<comment type="subcellular location">
    <subcellularLocation>
        <location evidence="1">Nucleus</location>
    </subcellularLocation>
</comment>
<dbReference type="STRING" id="38654.A0A3Q0HHR6"/>
<accession>A0A3Q0HHR6</accession>
<dbReference type="InterPro" id="IPR010979">
    <property type="entry name" value="Ribosomal_uS13-like_H2TH"/>
</dbReference>
<gene>
    <name evidence="24" type="primary">LOC112551923</name>
</gene>
<dbReference type="SUPFAM" id="SSF46946">
    <property type="entry name" value="S13-like H2TH domain"/>
    <property type="match status" value="1"/>
</dbReference>
<evidence type="ECO:0000256" key="11">
    <source>
        <dbReference type="ARBA" id="ARBA00023204"/>
    </source>
</evidence>